<dbReference type="Proteomes" id="UP000486601">
    <property type="component" value="Unassembled WGS sequence"/>
</dbReference>
<name>A0A6B4X0D0_CLOSG</name>
<evidence type="ECO:0000313" key="3">
    <source>
        <dbReference type="Proteomes" id="UP000223854"/>
    </source>
</evidence>
<keyword evidence="3" id="KW-1185">Reference proteome</keyword>
<evidence type="ECO:0000313" key="2">
    <source>
        <dbReference type="EMBL" id="PHH01590.1"/>
    </source>
</evidence>
<dbReference type="EMBL" id="SXCS01000007">
    <property type="protein sequence ID" value="NFR62249.1"/>
    <property type="molecule type" value="Genomic_DNA"/>
</dbReference>
<organism evidence="1 4">
    <name type="scientific">Clostridium sporogenes</name>
    <dbReference type="NCBI Taxonomy" id="1509"/>
    <lineage>
        <taxon>Bacteria</taxon>
        <taxon>Bacillati</taxon>
        <taxon>Bacillota</taxon>
        <taxon>Clostridia</taxon>
        <taxon>Eubacteriales</taxon>
        <taxon>Clostridiaceae</taxon>
        <taxon>Clostridium</taxon>
    </lineage>
</organism>
<proteinExistence type="predicted"/>
<dbReference type="Proteomes" id="UP000223854">
    <property type="component" value="Unassembled WGS sequence"/>
</dbReference>
<protein>
    <submittedName>
        <fullName evidence="1">Uncharacterized protein</fullName>
    </submittedName>
</protein>
<dbReference type="EMBL" id="PDLH01000007">
    <property type="protein sequence ID" value="PHH01590.1"/>
    <property type="molecule type" value="Genomic_DNA"/>
</dbReference>
<reference evidence="2 3" key="1">
    <citation type="submission" date="2017-09" db="EMBL/GenBank/DDBJ databases">
        <title>FDA dAtabase for Regulatory Grade micrObial Sequences (FDA-ARGOS): Supporting development and validation of Infectious Disease Dx tests.</title>
        <authorList>
            <person name="Kerrigan L."/>
            <person name="Long C."/>
            <person name="Tallon L.J."/>
            <person name="Sadzewicz L."/>
            <person name="Ott S."/>
            <person name="Zhao X."/>
            <person name="Nagaraj S."/>
            <person name="Vavikolanu K."/>
            <person name="Aluvathingal J."/>
            <person name="Nadendla S."/>
            <person name="Sichtig H."/>
        </authorList>
    </citation>
    <scope>NUCLEOTIDE SEQUENCE [LARGE SCALE GENOMIC DNA]</scope>
    <source>
        <strain evidence="2 3">FDAARGOS_423</strain>
    </source>
</reference>
<sequence length="68" mass="8179">MGESPKSFLYTINTKMYIEFEKICNYFYKKFILIEKICYNEVMKTIKKINYINSEEDTYGDTFFGGKN</sequence>
<gene>
    <name evidence="2" type="ORF">CRX47_17840</name>
    <name evidence="1" type="ORF">FDF70_12345</name>
</gene>
<dbReference type="AlphaFoldDB" id="A0A6B4X0D0"/>
<accession>A0A6B4X0D0</accession>
<reference evidence="1 4" key="2">
    <citation type="submission" date="2019-04" db="EMBL/GenBank/DDBJ databases">
        <title>Genome sequencing of Clostridium botulinum Groups I-IV and Clostridium butyricum.</title>
        <authorList>
            <person name="Brunt J."/>
            <person name="Van Vliet A.H.M."/>
            <person name="Stringer S.C."/>
            <person name="Carter A.T."/>
            <person name="Peck M.W."/>
        </authorList>
    </citation>
    <scope>NUCLEOTIDE SEQUENCE [LARGE SCALE GENOMIC DNA]</scope>
    <source>
        <strain evidence="1 4">IFR 18/108</strain>
    </source>
</reference>
<evidence type="ECO:0000313" key="4">
    <source>
        <dbReference type="Proteomes" id="UP000486601"/>
    </source>
</evidence>
<evidence type="ECO:0000313" key="1">
    <source>
        <dbReference type="EMBL" id="NFR62249.1"/>
    </source>
</evidence>
<comment type="caution">
    <text evidence="1">The sequence shown here is derived from an EMBL/GenBank/DDBJ whole genome shotgun (WGS) entry which is preliminary data.</text>
</comment>